<organism evidence="7 8">
    <name type="scientific">Alkalimarinus alittae</name>
    <dbReference type="NCBI Taxonomy" id="2961619"/>
    <lineage>
        <taxon>Bacteria</taxon>
        <taxon>Pseudomonadati</taxon>
        <taxon>Pseudomonadota</taxon>
        <taxon>Gammaproteobacteria</taxon>
        <taxon>Alteromonadales</taxon>
        <taxon>Alteromonadaceae</taxon>
        <taxon>Alkalimarinus</taxon>
    </lineage>
</organism>
<dbReference type="InterPro" id="IPR025657">
    <property type="entry name" value="RadC_JAB"/>
</dbReference>
<gene>
    <name evidence="7" type="primary">radC</name>
    <name evidence="7" type="ORF">NKI27_05830</name>
</gene>
<evidence type="ECO:0000256" key="2">
    <source>
        <dbReference type="ARBA" id="ARBA00022723"/>
    </source>
</evidence>
<dbReference type="Proteomes" id="UP001163739">
    <property type="component" value="Chromosome"/>
</dbReference>
<evidence type="ECO:0000256" key="5">
    <source>
        <dbReference type="ARBA" id="ARBA00023049"/>
    </source>
</evidence>
<keyword evidence="2" id="KW-0479">Metal-binding</keyword>
<dbReference type="Pfam" id="PF04002">
    <property type="entry name" value="RadC"/>
    <property type="match status" value="1"/>
</dbReference>
<dbReference type="EMBL" id="CP100390">
    <property type="protein sequence ID" value="UZE97269.1"/>
    <property type="molecule type" value="Genomic_DNA"/>
</dbReference>
<evidence type="ECO:0000256" key="1">
    <source>
        <dbReference type="ARBA" id="ARBA00022670"/>
    </source>
</evidence>
<dbReference type="PROSITE" id="PS50249">
    <property type="entry name" value="MPN"/>
    <property type="match status" value="1"/>
</dbReference>
<dbReference type="PANTHER" id="PTHR30471:SF3">
    <property type="entry name" value="UPF0758 PROTEIN YEES-RELATED"/>
    <property type="match status" value="1"/>
</dbReference>
<dbReference type="InterPro" id="IPR020891">
    <property type="entry name" value="UPF0758_CS"/>
</dbReference>
<evidence type="ECO:0000259" key="6">
    <source>
        <dbReference type="PROSITE" id="PS50249"/>
    </source>
</evidence>
<keyword evidence="3" id="KW-0378">Hydrolase</keyword>
<name>A0ABY6N5I6_9ALTE</name>
<dbReference type="Gene3D" id="3.40.140.10">
    <property type="entry name" value="Cytidine Deaminase, domain 2"/>
    <property type="match status" value="1"/>
</dbReference>
<proteinExistence type="predicted"/>
<dbReference type="SUPFAM" id="SSF102712">
    <property type="entry name" value="JAB1/MPN domain"/>
    <property type="match status" value="1"/>
</dbReference>
<dbReference type="CDD" id="cd08071">
    <property type="entry name" value="MPN_DUF2466"/>
    <property type="match status" value="1"/>
</dbReference>
<dbReference type="InterPro" id="IPR001405">
    <property type="entry name" value="UPF0758"/>
</dbReference>
<feature type="domain" description="MPN" evidence="6">
    <location>
        <begin position="43"/>
        <end position="165"/>
    </location>
</feature>
<dbReference type="NCBIfam" id="TIGR00608">
    <property type="entry name" value="radc"/>
    <property type="match status" value="1"/>
</dbReference>
<dbReference type="PANTHER" id="PTHR30471">
    <property type="entry name" value="DNA REPAIR PROTEIN RADC"/>
    <property type="match status" value="1"/>
</dbReference>
<protein>
    <submittedName>
        <fullName evidence="7">DNA repair protein RadC</fullName>
    </submittedName>
</protein>
<evidence type="ECO:0000256" key="4">
    <source>
        <dbReference type="ARBA" id="ARBA00022833"/>
    </source>
</evidence>
<dbReference type="PROSITE" id="PS01302">
    <property type="entry name" value="UPF0758"/>
    <property type="match status" value="1"/>
</dbReference>
<sequence>MKYHKFKAGEEAGTYIVDSSVTADDILKMARQLARNKLSKGSKIQSPKDTFEYLEALYRNHEHEVFGIIYLNNQNRVIASEELFRGTIDGASVYPREVVKQSLTHNAAALIIYHNHPSGEPEPSECDKKITLRLQKALLLVDIKVLDHIVVATNGCVSLAQRGVL</sequence>
<keyword evidence="8" id="KW-1185">Reference proteome</keyword>
<accession>A0ABY6N5I6</accession>
<evidence type="ECO:0000313" key="7">
    <source>
        <dbReference type="EMBL" id="UZE97269.1"/>
    </source>
</evidence>
<evidence type="ECO:0000313" key="8">
    <source>
        <dbReference type="Proteomes" id="UP001163739"/>
    </source>
</evidence>
<keyword evidence="4" id="KW-0862">Zinc</keyword>
<keyword evidence="1" id="KW-0645">Protease</keyword>
<evidence type="ECO:0000256" key="3">
    <source>
        <dbReference type="ARBA" id="ARBA00022801"/>
    </source>
</evidence>
<dbReference type="InterPro" id="IPR037518">
    <property type="entry name" value="MPN"/>
</dbReference>
<keyword evidence="5" id="KW-0482">Metalloprotease</keyword>
<dbReference type="RefSeq" id="WP_265048748.1">
    <property type="nucleotide sequence ID" value="NZ_CP100390.1"/>
</dbReference>
<reference evidence="7" key="1">
    <citation type="submission" date="2022-06" db="EMBL/GenBank/DDBJ databases">
        <title>Alkalimarinus sp. nov., isolated from gut of a Alitta virens.</title>
        <authorList>
            <person name="Yang A.I."/>
            <person name="Shin N.-R."/>
        </authorList>
    </citation>
    <scope>NUCLEOTIDE SEQUENCE</scope>
    <source>
        <strain evidence="7">A2M4</strain>
    </source>
</reference>